<dbReference type="PANTHER" id="PTHR11472">
    <property type="entry name" value="DNA REPAIR DEAD HELICASE RAD3/XP-D SUBFAMILY MEMBER"/>
    <property type="match status" value="1"/>
</dbReference>
<dbReference type="InterPro" id="IPR006554">
    <property type="entry name" value="Helicase-like_DEXD_c2"/>
</dbReference>
<dbReference type="InterPro" id="IPR011604">
    <property type="entry name" value="PDDEXK-like_dom_sf"/>
</dbReference>
<dbReference type="InterPro" id="IPR045028">
    <property type="entry name" value="DinG/Rad3-like"/>
</dbReference>
<dbReference type="AlphaFoldDB" id="A0A9D1F2M2"/>
<accession>A0A9D1F2M2</accession>
<dbReference type="GO" id="GO:0003677">
    <property type="term" value="F:DNA binding"/>
    <property type="evidence" value="ECO:0007669"/>
    <property type="project" value="UniProtKB-KW"/>
</dbReference>
<dbReference type="GO" id="GO:0006281">
    <property type="term" value="P:DNA repair"/>
    <property type="evidence" value="ECO:0007669"/>
    <property type="project" value="UniProtKB-KW"/>
</dbReference>
<dbReference type="Gene3D" id="1.10.275.40">
    <property type="match status" value="1"/>
</dbReference>
<dbReference type="SUPFAM" id="SSF52540">
    <property type="entry name" value="P-loop containing nucleoside triphosphate hydrolases"/>
    <property type="match status" value="2"/>
</dbReference>
<protein>
    <submittedName>
        <fullName evidence="15">ATP-dependent DNA helicase</fullName>
    </submittedName>
</protein>
<reference evidence="15" key="2">
    <citation type="journal article" date="2021" name="PeerJ">
        <title>Extensive microbial diversity within the chicken gut microbiome revealed by metagenomics and culture.</title>
        <authorList>
            <person name="Gilroy R."/>
            <person name="Ravi A."/>
            <person name="Getino M."/>
            <person name="Pursley I."/>
            <person name="Horton D.L."/>
            <person name="Alikhan N.F."/>
            <person name="Baker D."/>
            <person name="Gharbi K."/>
            <person name="Hall N."/>
            <person name="Watson M."/>
            <person name="Adriaenssens E.M."/>
            <person name="Foster-Nyarko E."/>
            <person name="Jarju S."/>
            <person name="Secka A."/>
            <person name="Antonio M."/>
            <person name="Oren A."/>
            <person name="Chaudhuri R.R."/>
            <person name="La Ragione R."/>
            <person name="Hildebrand F."/>
            <person name="Pallen M.J."/>
        </authorList>
    </citation>
    <scope>NUCLEOTIDE SEQUENCE</scope>
    <source>
        <strain evidence="15">CHK178-757</strain>
    </source>
</reference>
<dbReference type="SMART" id="SM00488">
    <property type="entry name" value="DEXDc2"/>
    <property type="match status" value="1"/>
</dbReference>
<keyword evidence="12" id="KW-0413">Isomerase</keyword>
<evidence type="ECO:0000256" key="6">
    <source>
        <dbReference type="ARBA" id="ARBA00022806"/>
    </source>
</evidence>
<evidence type="ECO:0000313" key="15">
    <source>
        <dbReference type="EMBL" id="HIS46523.1"/>
    </source>
</evidence>
<evidence type="ECO:0000256" key="10">
    <source>
        <dbReference type="ARBA" id="ARBA00023125"/>
    </source>
</evidence>
<dbReference type="InterPro" id="IPR006555">
    <property type="entry name" value="ATP-dep_Helicase_C"/>
</dbReference>
<dbReference type="EMBL" id="DVIT01000013">
    <property type="protein sequence ID" value="HIS46523.1"/>
    <property type="molecule type" value="Genomic_DNA"/>
</dbReference>
<dbReference type="GO" id="GO:0003678">
    <property type="term" value="F:DNA helicase activity"/>
    <property type="evidence" value="ECO:0007669"/>
    <property type="project" value="InterPro"/>
</dbReference>
<sequence>MDKVKISVRRLVEFILRSGDLDTGSQTLKDTQAMQEGSAVHKKIQKEGGASYKAEVSLKMDFPMGDDLVITLEGRADGVIEDYHIPVDEEDSGYFYTIDEIKGTYGSLKGMAGPVDVHRGQALCYAYMYGKNEGLSHMGIQVTYVHLESGKIRRFNEEWDFEALEAWIMDVLEKYSVWIRWGLQWREKRNISIGQLNFPFEYRPGQKRLIAGVYQTIIQGKKLFIQAPTGTGKTISTVFPAIKAMGEGRSDKIFYLTAKTITRTVAEETFKLLAGAGLEFKYITLTAKEKCCILDEPHCNPRECPRARGHFDRVNEAVFAMISNEPFMSREVVEDYAREYDVCPFEMQLDAAVWLDGVICDYNYVFDPYVYLKRFFGDTKENYILLVDEAHNLVERAREMFSAQLTVTRFKALRGLVKAEFSKLAARLGKCIKYMTEISLECPDCMITNSSGGLTLYLMRMMSEMEVILKDNEDKSAARVQLKEQILDLYLESKRFVNAYDCMDEDRYIEYGKQLPDGDFMLKIFCVDPSKDLSLRLDLGLAAVLFSATLLPVQYYKSLLSVTAAQDYDMYATSPFEGNHRLLMTASDVSSRYTRRNREEYEKISDYIRDIARAKNGNYLVFFPSYAYMQSVFDVFSQRELLKAGNGFEVHMQDNAMSESARQEFLDFFQAGNHGTVLGFCVLGGIFSEGIDLKEDRLIGAIIVGTGLPQMGDERELLREFYDRKCSMGFEYAYLYPGMNKVLQAGGRVIRTEKDLGIIALLDERFNYRQYRSLFPREWDPVVKVTRATVVEKVNGFWESCSESEDEG</sequence>
<dbReference type="GO" id="GO:0005524">
    <property type="term" value="F:ATP binding"/>
    <property type="evidence" value="ECO:0007669"/>
    <property type="project" value="UniProtKB-KW"/>
</dbReference>
<dbReference type="InterPro" id="IPR011545">
    <property type="entry name" value="DEAD/DEAH_box_helicase_dom"/>
</dbReference>
<evidence type="ECO:0000256" key="11">
    <source>
        <dbReference type="ARBA" id="ARBA00023204"/>
    </source>
</evidence>
<evidence type="ECO:0000256" key="2">
    <source>
        <dbReference type="ARBA" id="ARBA00022723"/>
    </source>
</evidence>
<keyword evidence="10" id="KW-0238">DNA-binding</keyword>
<dbReference type="Gene3D" id="1.10.30.20">
    <property type="entry name" value="Bacterial XPD DNA helicase, FeS cluster domain"/>
    <property type="match status" value="1"/>
</dbReference>
<evidence type="ECO:0000256" key="5">
    <source>
        <dbReference type="ARBA" id="ARBA00022801"/>
    </source>
</evidence>
<keyword evidence="8" id="KW-0408">Iron</keyword>
<dbReference type="PANTHER" id="PTHR11472:SF34">
    <property type="entry name" value="REGULATOR OF TELOMERE ELONGATION HELICASE 1"/>
    <property type="match status" value="1"/>
</dbReference>
<reference evidence="15" key="1">
    <citation type="submission" date="2020-10" db="EMBL/GenBank/DDBJ databases">
        <authorList>
            <person name="Gilroy R."/>
        </authorList>
    </citation>
    <scope>NUCLEOTIDE SEQUENCE</scope>
    <source>
        <strain evidence="15">CHK178-757</strain>
    </source>
</reference>
<evidence type="ECO:0000256" key="4">
    <source>
        <dbReference type="ARBA" id="ARBA00022763"/>
    </source>
</evidence>
<feature type="domain" description="Helicase ATP-binding" evidence="14">
    <location>
        <begin position="192"/>
        <end position="444"/>
    </location>
</feature>
<keyword evidence="9" id="KW-0411">Iron-sulfur</keyword>
<dbReference type="Pfam" id="PF06733">
    <property type="entry name" value="DEAD_2"/>
    <property type="match status" value="1"/>
</dbReference>
<keyword evidence="11" id="KW-0234">DNA repair</keyword>
<dbReference type="SMART" id="SM00491">
    <property type="entry name" value="HELICc2"/>
    <property type="match status" value="1"/>
</dbReference>
<evidence type="ECO:0000256" key="1">
    <source>
        <dbReference type="ARBA" id="ARBA00022485"/>
    </source>
</evidence>
<dbReference type="GO" id="GO:0051539">
    <property type="term" value="F:4 iron, 4 sulfur cluster binding"/>
    <property type="evidence" value="ECO:0007669"/>
    <property type="project" value="UniProtKB-KW"/>
</dbReference>
<keyword evidence="1" id="KW-0004">4Fe-4S</keyword>
<dbReference type="GO" id="GO:0016818">
    <property type="term" value="F:hydrolase activity, acting on acid anhydrides, in phosphorus-containing anhydrides"/>
    <property type="evidence" value="ECO:0007669"/>
    <property type="project" value="InterPro"/>
</dbReference>
<evidence type="ECO:0000256" key="8">
    <source>
        <dbReference type="ARBA" id="ARBA00023004"/>
    </source>
</evidence>
<keyword evidence="2" id="KW-0479">Metal-binding</keyword>
<name>A0A9D1F2M2_9FIRM</name>
<dbReference type="InterPro" id="IPR027417">
    <property type="entry name" value="P-loop_NTPase"/>
</dbReference>
<dbReference type="Proteomes" id="UP000823927">
    <property type="component" value="Unassembled WGS sequence"/>
</dbReference>
<gene>
    <name evidence="15" type="ORF">IAB46_03010</name>
</gene>
<dbReference type="Pfam" id="PF13307">
    <property type="entry name" value="Helicase_C_2"/>
    <property type="match status" value="1"/>
</dbReference>
<evidence type="ECO:0000256" key="12">
    <source>
        <dbReference type="ARBA" id="ARBA00023235"/>
    </source>
</evidence>
<evidence type="ECO:0000256" key="3">
    <source>
        <dbReference type="ARBA" id="ARBA00022741"/>
    </source>
</evidence>
<keyword evidence="6 15" id="KW-0347">Helicase</keyword>
<evidence type="ECO:0000256" key="13">
    <source>
        <dbReference type="ARBA" id="ARBA00038058"/>
    </source>
</evidence>
<keyword evidence="4" id="KW-0227">DNA damage</keyword>
<dbReference type="GO" id="GO:0046872">
    <property type="term" value="F:metal ion binding"/>
    <property type="evidence" value="ECO:0007669"/>
    <property type="project" value="UniProtKB-KW"/>
</dbReference>
<dbReference type="InterPro" id="IPR010614">
    <property type="entry name" value="RAD3-like_helicase_DEAD"/>
</dbReference>
<dbReference type="InterPro" id="IPR042493">
    <property type="entry name" value="XPD_DNA_FeS"/>
</dbReference>
<dbReference type="PROSITE" id="PS51193">
    <property type="entry name" value="HELICASE_ATP_BIND_2"/>
    <property type="match status" value="1"/>
</dbReference>
<evidence type="ECO:0000259" key="14">
    <source>
        <dbReference type="PROSITE" id="PS51193"/>
    </source>
</evidence>
<keyword evidence="3" id="KW-0547">Nucleotide-binding</keyword>
<dbReference type="InterPro" id="IPR014013">
    <property type="entry name" value="Helic_SF1/SF2_ATP-bd_DinG/Rad3"/>
</dbReference>
<comment type="caution">
    <text evidence="15">The sequence shown here is derived from an EMBL/GenBank/DDBJ whole genome shotgun (WGS) entry which is preliminary data.</text>
</comment>
<dbReference type="Gene3D" id="3.40.50.300">
    <property type="entry name" value="P-loop containing nucleotide triphosphate hydrolases"/>
    <property type="match status" value="2"/>
</dbReference>
<evidence type="ECO:0000256" key="9">
    <source>
        <dbReference type="ARBA" id="ARBA00023014"/>
    </source>
</evidence>
<comment type="similarity">
    <text evidence="13">Belongs to the helicase family. DinG subfamily.</text>
</comment>
<organism evidence="15 16">
    <name type="scientific">Candidatus Scybalocola faecigallinarum</name>
    <dbReference type="NCBI Taxonomy" id="2840941"/>
    <lineage>
        <taxon>Bacteria</taxon>
        <taxon>Bacillati</taxon>
        <taxon>Bacillota</taxon>
        <taxon>Clostridia</taxon>
        <taxon>Lachnospirales</taxon>
        <taxon>Lachnospiraceae</taxon>
        <taxon>Lachnospiraceae incertae sedis</taxon>
        <taxon>Candidatus Scybalocola (ex Gilroy et al. 2021)</taxon>
    </lineage>
</organism>
<keyword evidence="7" id="KW-0067">ATP-binding</keyword>
<evidence type="ECO:0000313" key="16">
    <source>
        <dbReference type="Proteomes" id="UP000823927"/>
    </source>
</evidence>
<dbReference type="Gene3D" id="3.90.320.10">
    <property type="match status" value="1"/>
</dbReference>
<keyword evidence="5" id="KW-0378">Hydrolase</keyword>
<proteinExistence type="inferred from homology"/>
<dbReference type="Pfam" id="PF00270">
    <property type="entry name" value="DEAD"/>
    <property type="match status" value="1"/>
</dbReference>
<evidence type="ECO:0000256" key="7">
    <source>
        <dbReference type="ARBA" id="ARBA00022840"/>
    </source>
</evidence>